<feature type="compositionally biased region" description="Polar residues" evidence="1">
    <location>
        <begin position="10"/>
        <end position="25"/>
    </location>
</feature>
<dbReference type="InParanoid" id="E9GKN3"/>
<evidence type="ECO:0000313" key="2">
    <source>
        <dbReference type="EMBL" id="EFX80031.1"/>
    </source>
</evidence>
<gene>
    <name evidence="2" type="ORF">DAPPUDRAFT_244309</name>
</gene>
<keyword evidence="3" id="KW-1185">Reference proteome</keyword>
<dbReference type="EMBL" id="GL732549">
    <property type="protein sequence ID" value="EFX80031.1"/>
    <property type="molecule type" value="Genomic_DNA"/>
</dbReference>
<dbReference type="Proteomes" id="UP000000305">
    <property type="component" value="Unassembled WGS sequence"/>
</dbReference>
<reference evidence="2 3" key="1">
    <citation type="journal article" date="2011" name="Science">
        <title>The ecoresponsive genome of Daphnia pulex.</title>
        <authorList>
            <person name="Colbourne J.K."/>
            <person name="Pfrender M.E."/>
            <person name="Gilbert D."/>
            <person name="Thomas W.K."/>
            <person name="Tucker A."/>
            <person name="Oakley T.H."/>
            <person name="Tokishita S."/>
            <person name="Aerts A."/>
            <person name="Arnold G.J."/>
            <person name="Basu M.K."/>
            <person name="Bauer D.J."/>
            <person name="Caceres C.E."/>
            <person name="Carmel L."/>
            <person name="Casola C."/>
            <person name="Choi J.H."/>
            <person name="Detter J.C."/>
            <person name="Dong Q."/>
            <person name="Dusheyko S."/>
            <person name="Eads B.D."/>
            <person name="Frohlich T."/>
            <person name="Geiler-Samerotte K.A."/>
            <person name="Gerlach D."/>
            <person name="Hatcher P."/>
            <person name="Jogdeo S."/>
            <person name="Krijgsveld J."/>
            <person name="Kriventseva E.V."/>
            <person name="Kultz D."/>
            <person name="Laforsch C."/>
            <person name="Lindquist E."/>
            <person name="Lopez J."/>
            <person name="Manak J.R."/>
            <person name="Muller J."/>
            <person name="Pangilinan J."/>
            <person name="Patwardhan R.P."/>
            <person name="Pitluck S."/>
            <person name="Pritham E.J."/>
            <person name="Rechtsteiner A."/>
            <person name="Rho M."/>
            <person name="Rogozin I.B."/>
            <person name="Sakarya O."/>
            <person name="Salamov A."/>
            <person name="Schaack S."/>
            <person name="Shapiro H."/>
            <person name="Shiga Y."/>
            <person name="Skalitzky C."/>
            <person name="Smith Z."/>
            <person name="Souvorov A."/>
            <person name="Sung W."/>
            <person name="Tang Z."/>
            <person name="Tsuchiya D."/>
            <person name="Tu H."/>
            <person name="Vos H."/>
            <person name="Wang M."/>
            <person name="Wolf Y.I."/>
            <person name="Yamagata H."/>
            <person name="Yamada T."/>
            <person name="Ye Y."/>
            <person name="Shaw J.R."/>
            <person name="Andrews J."/>
            <person name="Crease T.J."/>
            <person name="Tang H."/>
            <person name="Lucas S.M."/>
            <person name="Robertson H.M."/>
            <person name="Bork P."/>
            <person name="Koonin E.V."/>
            <person name="Zdobnov E.M."/>
            <person name="Grigoriev I.V."/>
            <person name="Lynch M."/>
            <person name="Boore J.L."/>
        </authorList>
    </citation>
    <scope>NUCLEOTIDE SEQUENCE [LARGE SCALE GENOMIC DNA]</scope>
</reference>
<dbReference type="KEGG" id="dpx:DAPPUDRAFT_244309"/>
<sequence length="59" mass="6774">MDIQYRLSKAHQNVDSLSRIPNESGTTDDEEIEEDATEQALDEYCTTVRGSEKRRGDNR</sequence>
<feature type="compositionally biased region" description="Acidic residues" evidence="1">
    <location>
        <begin position="26"/>
        <end position="41"/>
    </location>
</feature>
<proteinExistence type="predicted"/>
<evidence type="ECO:0000313" key="3">
    <source>
        <dbReference type="Proteomes" id="UP000000305"/>
    </source>
</evidence>
<feature type="compositionally biased region" description="Basic and acidic residues" evidence="1">
    <location>
        <begin position="50"/>
        <end position="59"/>
    </location>
</feature>
<dbReference type="HOGENOM" id="CLU_2963111_0_0_1"/>
<evidence type="ECO:0000256" key="1">
    <source>
        <dbReference type="SAM" id="MobiDB-lite"/>
    </source>
</evidence>
<dbReference type="AlphaFoldDB" id="E9GKN3"/>
<accession>E9GKN3</accession>
<name>E9GKN3_DAPPU</name>
<protein>
    <submittedName>
        <fullName evidence="2">Uncharacterized protein</fullName>
    </submittedName>
</protein>
<feature type="region of interest" description="Disordered" evidence="1">
    <location>
        <begin position="1"/>
        <end position="59"/>
    </location>
</feature>
<organism evidence="2 3">
    <name type="scientific">Daphnia pulex</name>
    <name type="common">Water flea</name>
    <dbReference type="NCBI Taxonomy" id="6669"/>
    <lineage>
        <taxon>Eukaryota</taxon>
        <taxon>Metazoa</taxon>
        <taxon>Ecdysozoa</taxon>
        <taxon>Arthropoda</taxon>
        <taxon>Crustacea</taxon>
        <taxon>Branchiopoda</taxon>
        <taxon>Diplostraca</taxon>
        <taxon>Cladocera</taxon>
        <taxon>Anomopoda</taxon>
        <taxon>Daphniidae</taxon>
        <taxon>Daphnia</taxon>
    </lineage>
</organism>